<dbReference type="KEGG" id="maqe:RJ40_00390"/>
<dbReference type="InterPro" id="IPR036390">
    <property type="entry name" value="WH_DNA-bd_sf"/>
</dbReference>
<dbReference type="SUPFAM" id="SSF49879">
    <property type="entry name" value="SMAD/FHA domain"/>
    <property type="match status" value="1"/>
</dbReference>
<dbReference type="InterPro" id="IPR008984">
    <property type="entry name" value="SMAD_FHA_dom_sf"/>
</dbReference>
<dbReference type="RefSeq" id="WP_265581364.1">
    <property type="nucleotide sequence ID" value="NZ_CP036172.1"/>
</dbReference>
<dbReference type="InterPro" id="IPR001845">
    <property type="entry name" value="HTH_ArsR_DNA-bd_dom"/>
</dbReference>
<dbReference type="EMBL" id="CP036172">
    <property type="protein sequence ID" value="QSZ68331.1"/>
    <property type="molecule type" value="Genomic_DNA"/>
</dbReference>
<gene>
    <name evidence="2" type="ORF">RJ40_00390</name>
</gene>
<organism evidence="2 3">
    <name type="scientific">Methanofollis aquaemaris</name>
    <dbReference type="NCBI Taxonomy" id="126734"/>
    <lineage>
        <taxon>Archaea</taxon>
        <taxon>Methanobacteriati</taxon>
        <taxon>Methanobacteriota</taxon>
        <taxon>Stenosarchaea group</taxon>
        <taxon>Methanomicrobia</taxon>
        <taxon>Methanomicrobiales</taxon>
        <taxon>Methanomicrobiaceae</taxon>
        <taxon>Methanofollis</taxon>
    </lineage>
</organism>
<dbReference type="CDD" id="cd00090">
    <property type="entry name" value="HTH_ARSR"/>
    <property type="match status" value="1"/>
</dbReference>
<keyword evidence="3" id="KW-1185">Reference proteome</keyword>
<dbReference type="CDD" id="cd00060">
    <property type="entry name" value="FHA"/>
    <property type="match status" value="1"/>
</dbReference>
<evidence type="ECO:0000259" key="1">
    <source>
        <dbReference type="PROSITE" id="PS50006"/>
    </source>
</evidence>
<dbReference type="InterPro" id="IPR036388">
    <property type="entry name" value="WH-like_DNA-bd_sf"/>
</dbReference>
<evidence type="ECO:0000313" key="3">
    <source>
        <dbReference type="Proteomes" id="UP001042704"/>
    </source>
</evidence>
<dbReference type="GeneID" id="76422766"/>
<dbReference type="GO" id="GO:0003700">
    <property type="term" value="F:DNA-binding transcription factor activity"/>
    <property type="evidence" value="ECO:0007669"/>
    <property type="project" value="InterPro"/>
</dbReference>
<dbReference type="Pfam" id="PF00498">
    <property type="entry name" value="FHA"/>
    <property type="match status" value="1"/>
</dbReference>
<dbReference type="PROSITE" id="PS50006">
    <property type="entry name" value="FHA_DOMAIN"/>
    <property type="match status" value="1"/>
</dbReference>
<proteinExistence type="predicted"/>
<sequence>MMEEEAGTHTLLVERDEDFLAELSEYLDVLGSGTRLKILKVIERRPKDIREISREIETSYENTKKHIDKLLRIGVIRKEAGMSRPTAKGVHPVWKYSVVPGGMEGIVRSLSLFGNVGLMPSDAVLSERLAAVQEQVSEELATAVPVLMLLGGPDDGKVFPLHGERVAVGREDPGGTGGYDRMADIVLAEHYAAVTRVTHPHALLTLEEGAWYLEDCGSTGGTVLNSVLLEGKQKVALHDGDLIALGKGMKGARLVVTLPGA</sequence>
<evidence type="ECO:0000313" key="2">
    <source>
        <dbReference type="EMBL" id="QSZ68331.1"/>
    </source>
</evidence>
<feature type="domain" description="FHA" evidence="1">
    <location>
        <begin position="166"/>
        <end position="229"/>
    </location>
</feature>
<dbReference type="Pfam" id="PF01022">
    <property type="entry name" value="HTH_5"/>
    <property type="match status" value="1"/>
</dbReference>
<dbReference type="AlphaFoldDB" id="A0A8A3S9V3"/>
<name>A0A8A3S9V3_9EURY</name>
<dbReference type="Gene3D" id="2.60.200.20">
    <property type="match status" value="1"/>
</dbReference>
<dbReference type="Proteomes" id="UP001042704">
    <property type="component" value="Chromosome"/>
</dbReference>
<dbReference type="InterPro" id="IPR011991">
    <property type="entry name" value="ArsR-like_HTH"/>
</dbReference>
<accession>A0A8A3S9V3</accession>
<dbReference type="Gene3D" id="1.10.10.10">
    <property type="entry name" value="Winged helix-like DNA-binding domain superfamily/Winged helix DNA-binding domain"/>
    <property type="match status" value="1"/>
</dbReference>
<protein>
    <submittedName>
        <fullName evidence="2">FHA domain-containing protein</fullName>
    </submittedName>
</protein>
<reference evidence="2" key="2">
    <citation type="submission" date="2019-02" db="EMBL/GenBank/DDBJ databases">
        <authorList>
            <person name="Chen S.-C."/>
            <person name="Chien H.-H."/>
            <person name="Lai M.-C."/>
        </authorList>
    </citation>
    <scope>NUCLEOTIDE SEQUENCE</scope>
    <source>
        <strain evidence="2">N2F9704</strain>
    </source>
</reference>
<reference evidence="2" key="1">
    <citation type="journal article" date="2001" name="Int. J. Syst. Evol. Microbiol.">
        <title>Methanofollis aquaemaris sp. nov., a methanogen isolated from an aquaculture fish pond.</title>
        <authorList>
            <person name="Lai M.C."/>
            <person name="Chen S.C."/>
        </authorList>
    </citation>
    <scope>NUCLEOTIDE SEQUENCE</scope>
    <source>
        <strain evidence="2">N2F9704</strain>
    </source>
</reference>
<dbReference type="InterPro" id="IPR000253">
    <property type="entry name" value="FHA_dom"/>
</dbReference>
<dbReference type="SUPFAM" id="SSF46785">
    <property type="entry name" value="Winged helix' DNA-binding domain"/>
    <property type="match status" value="1"/>
</dbReference>